<feature type="region of interest" description="Disordered" evidence="1">
    <location>
        <begin position="304"/>
        <end position="365"/>
    </location>
</feature>
<evidence type="ECO:0008006" key="4">
    <source>
        <dbReference type="Google" id="ProtNLM"/>
    </source>
</evidence>
<feature type="non-terminal residue" evidence="2">
    <location>
        <position position="365"/>
    </location>
</feature>
<proteinExistence type="predicted"/>
<organism evidence="2 3">
    <name type="scientific">Acrasis kona</name>
    <dbReference type="NCBI Taxonomy" id="1008807"/>
    <lineage>
        <taxon>Eukaryota</taxon>
        <taxon>Discoba</taxon>
        <taxon>Heterolobosea</taxon>
        <taxon>Tetramitia</taxon>
        <taxon>Eutetramitia</taxon>
        <taxon>Acrasidae</taxon>
        <taxon>Acrasis</taxon>
    </lineage>
</organism>
<accession>A0AAW2ZT63</accession>
<dbReference type="Proteomes" id="UP001431209">
    <property type="component" value="Unassembled WGS sequence"/>
</dbReference>
<dbReference type="EMBL" id="JAOPGA020001944">
    <property type="protein sequence ID" value="KAL0492060.1"/>
    <property type="molecule type" value="Genomic_DNA"/>
</dbReference>
<keyword evidence="3" id="KW-1185">Reference proteome</keyword>
<feature type="compositionally biased region" description="Basic residues" evidence="1">
    <location>
        <begin position="324"/>
        <end position="334"/>
    </location>
</feature>
<reference evidence="2 3" key="1">
    <citation type="submission" date="2024-03" db="EMBL/GenBank/DDBJ databases">
        <title>The Acrasis kona genome and developmental transcriptomes reveal deep origins of eukaryotic multicellular pathways.</title>
        <authorList>
            <person name="Sheikh S."/>
            <person name="Fu C.-J."/>
            <person name="Brown M.W."/>
            <person name="Baldauf S.L."/>
        </authorList>
    </citation>
    <scope>NUCLEOTIDE SEQUENCE [LARGE SCALE GENOMIC DNA]</scope>
    <source>
        <strain evidence="2 3">ATCC MYA-3509</strain>
    </source>
</reference>
<evidence type="ECO:0000313" key="2">
    <source>
        <dbReference type="EMBL" id="KAL0492060.1"/>
    </source>
</evidence>
<evidence type="ECO:0000313" key="3">
    <source>
        <dbReference type="Proteomes" id="UP001431209"/>
    </source>
</evidence>
<feature type="compositionally biased region" description="Basic residues" evidence="1">
    <location>
        <begin position="353"/>
        <end position="365"/>
    </location>
</feature>
<sequence length="365" mass="42330">MSNEEYMNRTKRLLLDKISEVKQADENLDDAAYFQKYSKNKQTRQSLLKERDNKRLDIEQMFDVVEDNVKTLAELVTKASRVPKKFNMEKSTFMTTNDAVAYASVFNELMNEGKNYELPTFVKLSNYDRLKWLYCEITGLGIPSNTQFTKELIKSIHDYGVPIELLPTSGVYYPLPKNTNFCVTTLGRKFDECSDSLSSHVDSFTTEKSTMPDKVYAVYQHLIRKYDNIRRNKKTKNLYQTTYRVDSGIDFWKQFSFVIQYWIHMSLTPEGNRATVVECWNIQSDYSLELQNIDLHHLLAINTDDKESNNNGDDSEEVDPPKFNNKKRKSVKRGGGHEGEDYDSSSDESASKKSSKSLAKRSRTR</sequence>
<dbReference type="AlphaFoldDB" id="A0AAW2ZT63"/>
<protein>
    <recommendedName>
        <fullName evidence="4">Non-structural maintenance of chromosomes element 4</fullName>
    </recommendedName>
</protein>
<evidence type="ECO:0000256" key="1">
    <source>
        <dbReference type="SAM" id="MobiDB-lite"/>
    </source>
</evidence>
<name>A0AAW2ZT63_9EUKA</name>
<comment type="caution">
    <text evidence="2">The sequence shown here is derived from an EMBL/GenBank/DDBJ whole genome shotgun (WGS) entry which is preliminary data.</text>
</comment>
<gene>
    <name evidence="2" type="ORF">AKO1_000942</name>
</gene>